<gene>
    <name evidence="2" type="ORF">Esi_0010_0114</name>
</gene>
<protein>
    <submittedName>
        <fullName evidence="2">Uncharacterized protein</fullName>
    </submittedName>
</protein>
<proteinExistence type="predicted"/>
<dbReference type="InParanoid" id="D8LC15"/>
<dbReference type="Proteomes" id="UP000002630">
    <property type="component" value="Linkage Group LG08"/>
</dbReference>
<evidence type="ECO:0000313" key="3">
    <source>
        <dbReference type="Proteomes" id="UP000002630"/>
    </source>
</evidence>
<sequence length="275" mass="29318">MAPMRVACLVAGLAASTTAVHVPESPVYSLQGGGSGLETKGDYLENKIARGVYGSIDTTTKGVVGVFGLAADEAKQANKAAHAAARSARESARESVKHVRESVHIPTKIGWPFEEKAPEPQPKMSWVGGAKQVVADERTALKKFIGNPNNAFVAQGVTALLFGGLHLAKYDQFVGKLAQPLCSLFGLEWGPGTVGPYMKLIGAYLVGVFFSDVLAYKSNSAGFKRGKIWHEMGSCIAISTLCITQMFSETPADVVPHAIAAFVFAGWYSYLSQQY</sequence>
<dbReference type="AlphaFoldDB" id="D8LC15"/>
<evidence type="ECO:0000313" key="2">
    <source>
        <dbReference type="EMBL" id="CBN79198.1"/>
    </source>
</evidence>
<dbReference type="EMBL" id="FN649733">
    <property type="protein sequence ID" value="CBN79198.1"/>
    <property type="molecule type" value="Genomic_DNA"/>
</dbReference>
<feature type="chain" id="PRO_5003117028" evidence="1">
    <location>
        <begin position="20"/>
        <end position="275"/>
    </location>
</feature>
<feature type="signal peptide" evidence="1">
    <location>
        <begin position="1"/>
        <end position="19"/>
    </location>
</feature>
<evidence type="ECO:0000256" key="1">
    <source>
        <dbReference type="SAM" id="SignalP"/>
    </source>
</evidence>
<keyword evidence="1" id="KW-0732">Signal</keyword>
<dbReference type="OrthoDB" id="10297171at2759"/>
<name>D8LC15_ECTSI</name>
<organism evidence="2 3">
    <name type="scientific">Ectocarpus siliculosus</name>
    <name type="common">Brown alga</name>
    <name type="synonym">Conferva siliculosa</name>
    <dbReference type="NCBI Taxonomy" id="2880"/>
    <lineage>
        <taxon>Eukaryota</taxon>
        <taxon>Sar</taxon>
        <taxon>Stramenopiles</taxon>
        <taxon>Ochrophyta</taxon>
        <taxon>PX clade</taxon>
        <taxon>Phaeophyceae</taxon>
        <taxon>Ectocarpales</taxon>
        <taxon>Ectocarpaceae</taxon>
        <taxon>Ectocarpus</taxon>
    </lineage>
</organism>
<accession>D8LC15</accession>
<dbReference type="EMBL" id="FN647683">
    <property type="protein sequence ID" value="CBN79198.1"/>
    <property type="molecule type" value="Genomic_DNA"/>
</dbReference>
<keyword evidence="3" id="KW-1185">Reference proteome</keyword>
<reference evidence="2 3" key="1">
    <citation type="journal article" date="2010" name="Nature">
        <title>The Ectocarpus genome and the independent evolution of multicellularity in brown algae.</title>
        <authorList>
            <person name="Cock J.M."/>
            <person name="Sterck L."/>
            <person name="Rouze P."/>
            <person name="Scornet D."/>
            <person name="Allen A.E."/>
            <person name="Amoutzias G."/>
            <person name="Anthouard V."/>
            <person name="Artiguenave F."/>
            <person name="Aury J.M."/>
            <person name="Badger J.H."/>
            <person name="Beszteri B."/>
            <person name="Billiau K."/>
            <person name="Bonnet E."/>
            <person name="Bothwell J.H."/>
            <person name="Bowler C."/>
            <person name="Boyen C."/>
            <person name="Brownlee C."/>
            <person name="Carrano C.J."/>
            <person name="Charrier B."/>
            <person name="Cho G.Y."/>
            <person name="Coelho S.M."/>
            <person name="Collen J."/>
            <person name="Corre E."/>
            <person name="Da Silva C."/>
            <person name="Delage L."/>
            <person name="Delaroque N."/>
            <person name="Dittami S.M."/>
            <person name="Doulbeau S."/>
            <person name="Elias M."/>
            <person name="Farnham G."/>
            <person name="Gachon C.M."/>
            <person name="Gschloessl B."/>
            <person name="Heesch S."/>
            <person name="Jabbari K."/>
            <person name="Jubin C."/>
            <person name="Kawai H."/>
            <person name="Kimura K."/>
            <person name="Kloareg B."/>
            <person name="Kupper F.C."/>
            <person name="Lang D."/>
            <person name="Le Bail A."/>
            <person name="Leblanc C."/>
            <person name="Lerouge P."/>
            <person name="Lohr M."/>
            <person name="Lopez P.J."/>
            <person name="Martens C."/>
            <person name="Maumus F."/>
            <person name="Michel G."/>
            <person name="Miranda-Saavedra D."/>
            <person name="Morales J."/>
            <person name="Moreau H."/>
            <person name="Motomura T."/>
            <person name="Nagasato C."/>
            <person name="Napoli C.A."/>
            <person name="Nelson D.R."/>
            <person name="Nyvall-Collen P."/>
            <person name="Peters A.F."/>
            <person name="Pommier C."/>
            <person name="Potin P."/>
            <person name="Poulain J."/>
            <person name="Quesneville H."/>
            <person name="Read B."/>
            <person name="Rensing S.A."/>
            <person name="Ritter A."/>
            <person name="Rousvoal S."/>
            <person name="Samanta M."/>
            <person name="Samson G."/>
            <person name="Schroeder D.C."/>
            <person name="Segurens B."/>
            <person name="Strittmatter M."/>
            <person name="Tonon T."/>
            <person name="Tregear J.W."/>
            <person name="Valentin K."/>
            <person name="von Dassow P."/>
            <person name="Yamagishi T."/>
            <person name="Van de Peer Y."/>
            <person name="Wincker P."/>
        </authorList>
    </citation>
    <scope>NUCLEOTIDE SEQUENCE [LARGE SCALE GENOMIC DNA]</scope>
    <source>
        <strain evidence="3">Ec32 / CCAP1310/4</strain>
    </source>
</reference>